<evidence type="ECO:0000256" key="2">
    <source>
        <dbReference type="ARBA" id="ARBA00024195"/>
    </source>
</evidence>
<keyword evidence="4" id="KW-0378">Hydrolase</keyword>
<dbReference type="SUPFAM" id="SSF50494">
    <property type="entry name" value="Trypsin-like serine proteases"/>
    <property type="match status" value="1"/>
</dbReference>
<evidence type="ECO:0000313" key="4">
    <source>
        <dbReference type="EMBL" id="CDW21879.1"/>
    </source>
</evidence>
<dbReference type="PANTHER" id="PTHR24256">
    <property type="entry name" value="TRYPTASE-RELATED"/>
    <property type="match status" value="1"/>
</dbReference>
<dbReference type="InterPro" id="IPR009003">
    <property type="entry name" value="Peptidase_S1_PA"/>
</dbReference>
<dbReference type="Gene3D" id="2.40.10.10">
    <property type="entry name" value="Trypsin-like serine proteases"/>
    <property type="match status" value="1"/>
</dbReference>
<dbReference type="SMART" id="SM00020">
    <property type="entry name" value="Tryp_SPc"/>
    <property type="match status" value="1"/>
</dbReference>
<dbReference type="Pfam" id="PF00089">
    <property type="entry name" value="Trypsin"/>
    <property type="match status" value="1"/>
</dbReference>
<dbReference type="InterPro" id="IPR033116">
    <property type="entry name" value="TRYPSIN_SER"/>
</dbReference>
<dbReference type="OrthoDB" id="5979691at2759"/>
<feature type="domain" description="Peptidase S1" evidence="3">
    <location>
        <begin position="1"/>
        <end position="203"/>
    </location>
</feature>
<keyword evidence="1" id="KW-1015">Disulfide bond</keyword>
<comment type="similarity">
    <text evidence="2">Belongs to the peptidase S1 family. CLIP subfamily.</text>
</comment>
<dbReference type="PRINTS" id="PR00722">
    <property type="entry name" value="CHYMOTRYPSIN"/>
</dbReference>
<proteinExistence type="inferred from homology"/>
<evidence type="ECO:0000256" key="1">
    <source>
        <dbReference type="ARBA" id="ARBA00023157"/>
    </source>
</evidence>
<reference evidence="4" key="1">
    <citation type="submission" date="2014-05" db="EMBL/GenBank/DDBJ databases">
        <authorList>
            <person name="Chronopoulou M."/>
        </authorList>
    </citation>
    <scope>NUCLEOTIDE SEQUENCE</scope>
    <source>
        <tissue evidence="4">Whole organism</tissue>
    </source>
</reference>
<dbReference type="PROSITE" id="PS00135">
    <property type="entry name" value="TRYPSIN_SER"/>
    <property type="match status" value="1"/>
</dbReference>
<accession>A0A0K2T734</accession>
<keyword evidence="4" id="KW-0645">Protease</keyword>
<dbReference type="EMBL" id="HACA01004518">
    <property type="protein sequence ID" value="CDW21879.1"/>
    <property type="molecule type" value="Transcribed_RNA"/>
</dbReference>
<name>A0A0K2T734_LEPSM</name>
<keyword evidence="4" id="KW-0472">Membrane</keyword>
<dbReference type="InterPro" id="IPR001314">
    <property type="entry name" value="Peptidase_S1A"/>
</dbReference>
<dbReference type="GO" id="GO:0004252">
    <property type="term" value="F:serine-type endopeptidase activity"/>
    <property type="evidence" value="ECO:0007669"/>
    <property type="project" value="InterPro"/>
</dbReference>
<dbReference type="AlphaFoldDB" id="A0A0K2T734"/>
<dbReference type="InterPro" id="IPR051487">
    <property type="entry name" value="Ser/Thr_Proteases_Immune/Dev"/>
</dbReference>
<sequence length="207" mass="23198">MTGLINKKYRLRNASIEEIIIHSNFYIAEDFQISSDIALIKINNDFSKILPLQRLPRIFMPICLPMRKSKYIGKIATVIGWGLQDPDNELSVSTDHLMQTNVQVISNYDKKCKHIATVGISGGYNSSKICAYDAKQDACRGDSGGPLMLKTKWPEIEINGTLIQIRYIILGVVSYGVECGNPIFAGVYTRITGFAEWIYKHSKTGNC</sequence>
<dbReference type="InterPro" id="IPR001254">
    <property type="entry name" value="Trypsin_dom"/>
</dbReference>
<protein>
    <submittedName>
        <fullName evidence="4">Transmembrane protease serine 9like [Acyrthosiphon pisum]</fullName>
    </submittedName>
</protein>
<keyword evidence="4" id="KW-0812">Transmembrane</keyword>
<dbReference type="InterPro" id="IPR043504">
    <property type="entry name" value="Peptidase_S1_PA_chymotrypsin"/>
</dbReference>
<dbReference type="GO" id="GO:0006508">
    <property type="term" value="P:proteolysis"/>
    <property type="evidence" value="ECO:0007669"/>
    <property type="project" value="UniProtKB-KW"/>
</dbReference>
<organism evidence="4">
    <name type="scientific">Lepeophtheirus salmonis</name>
    <name type="common">Salmon louse</name>
    <name type="synonym">Caligus salmonis</name>
    <dbReference type="NCBI Taxonomy" id="72036"/>
    <lineage>
        <taxon>Eukaryota</taxon>
        <taxon>Metazoa</taxon>
        <taxon>Ecdysozoa</taxon>
        <taxon>Arthropoda</taxon>
        <taxon>Crustacea</taxon>
        <taxon>Multicrustacea</taxon>
        <taxon>Hexanauplia</taxon>
        <taxon>Copepoda</taxon>
        <taxon>Siphonostomatoida</taxon>
        <taxon>Caligidae</taxon>
        <taxon>Lepeophtheirus</taxon>
    </lineage>
</organism>
<dbReference type="PROSITE" id="PS50240">
    <property type="entry name" value="TRYPSIN_DOM"/>
    <property type="match status" value="1"/>
</dbReference>
<evidence type="ECO:0000259" key="3">
    <source>
        <dbReference type="PROSITE" id="PS50240"/>
    </source>
</evidence>